<comment type="subcellular location">
    <subcellularLocation>
        <location evidence="2">Mitochondrion inner membrane</location>
        <topology evidence="2">Multi-pass membrane protein</topology>
    </subcellularLocation>
</comment>
<dbReference type="PANTHER" id="PTHR42829:SF2">
    <property type="entry name" value="NADH-UBIQUINONE OXIDOREDUCTASE CHAIN 5"/>
    <property type="match status" value="1"/>
</dbReference>
<feature type="transmembrane region" description="Helical" evidence="17">
    <location>
        <begin position="211"/>
        <end position="231"/>
    </location>
</feature>
<evidence type="ECO:0000256" key="11">
    <source>
        <dbReference type="ARBA" id="ARBA00022989"/>
    </source>
</evidence>
<evidence type="ECO:0000259" key="20">
    <source>
        <dbReference type="Pfam" id="PF06455"/>
    </source>
</evidence>
<evidence type="ECO:0000256" key="5">
    <source>
        <dbReference type="ARBA" id="ARBA00022448"/>
    </source>
</evidence>
<evidence type="ECO:0000313" key="21">
    <source>
        <dbReference type="EMBL" id="AVF96946.1"/>
    </source>
</evidence>
<dbReference type="InterPro" id="IPR003945">
    <property type="entry name" value="NU5C-like"/>
</dbReference>
<dbReference type="Pfam" id="PF06455">
    <property type="entry name" value="NADH5_C"/>
    <property type="match status" value="1"/>
</dbReference>
<dbReference type="GeneID" id="36278555"/>
<dbReference type="Pfam" id="PF00361">
    <property type="entry name" value="Proton_antipo_M"/>
    <property type="match status" value="1"/>
</dbReference>
<keyword evidence="6" id="KW-0679">Respiratory chain</keyword>
<accession>A0A343UQH1</accession>
<keyword evidence="11 17" id="KW-1133">Transmembrane helix</keyword>
<evidence type="ECO:0000256" key="2">
    <source>
        <dbReference type="ARBA" id="ARBA00004448"/>
    </source>
</evidence>
<evidence type="ECO:0000256" key="9">
    <source>
        <dbReference type="ARBA" id="ARBA00022967"/>
    </source>
</evidence>
<dbReference type="GO" id="GO:0005743">
    <property type="term" value="C:mitochondrial inner membrane"/>
    <property type="evidence" value="ECO:0007669"/>
    <property type="project" value="UniProtKB-SubCell"/>
</dbReference>
<feature type="transmembrane region" description="Helical" evidence="17">
    <location>
        <begin position="49"/>
        <end position="73"/>
    </location>
</feature>
<comment type="function">
    <text evidence="1">Core subunit of the mitochondrial membrane respiratory chain NADH dehydrogenase (Complex I) that is believed to belong to the minimal assembly required for catalysis. Complex I functions in the transfer of electrons from NADH to the respiratory chain. The immediate electron acceptor for the enzyme is believed to be ubiquinone.</text>
</comment>
<evidence type="ECO:0000259" key="18">
    <source>
        <dbReference type="Pfam" id="PF00361"/>
    </source>
</evidence>
<sequence length="560" mass="62913">MVTFKLWSKMILTLSILPLLMGSLMIHKNYSIMISFCFMSLTSTNLEMFLIFDYISMLFSATVLIISSMVLWFSEEYMAEEKHPYRFNYLVLLFILSMILLIMSPNLMSILLGWDGLGLVSYCLVIYYQNSRSMNAGMITILSNRIGDVMILVAISLSLSFGSWDILSMNILLDNPIPLFLIMIAAMTKSAQIPFSAWLPAAMAAPTPVSALVHSSTLVTAGVFLLIRFHNMMNHKIFLILLISSTLTMFMAGLSATMEMDMKKIIALSTLSQLAIMMLALALSLWKLAYFHMITHALFKALMFLCAGFAIHNMKNNQDMRKMSIILTSSPTISTCMMISSITLMGLPFSSAFYSKDLILETLFLSQINQMILIMTLISFGLTTMYSFRLTLMTLWFNNLGPKTTMISETQKMIIPISTLTLTSIFIGAAMNWILLDTPLTLPMPISTKITSILLILLGALLANYLWTTKPLSSPNPKLHKNFSGNMWFLTTLTPRPMLKALQPLTLIKTFELGWNELNGPQGTHQMIKNLSHSISNTQKLNSLTMISIPLILTIMLMTL</sequence>
<gene>
    <name evidence="21" type="primary">ND5</name>
</gene>
<feature type="transmembrane region" description="Helical" evidence="17">
    <location>
        <begin position="332"/>
        <end position="351"/>
    </location>
</feature>
<feature type="transmembrane region" description="Helical" evidence="17">
    <location>
        <begin position="110"/>
        <end position="128"/>
    </location>
</feature>
<evidence type="ECO:0000256" key="8">
    <source>
        <dbReference type="ARBA" id="ARBA00022792"/>
    </source>
</evidence>
<name>A0A343UQH1_CENVT</name>
<feature type="transmembrane region" description="Helical" evidence="17">
    <location>
        <begin position="289"/>
        <end position="311"/>
    </location>
</feature>
<keyword evidence="13 17" id="KW-0830">Ubiquinone</keyword>
<evidence type="ECO:0000256" key="6">
    <source>
        <dbReference type="ARBA" id="ARBA00022660"/>
    </source>
</evidence>
<dbReference type="GO" id="GO:0003954">
    <property type="term" value="F:NADH dehydrogenase activity"/>
    <property type="evidence" value="ECO:0007669"/>
    <property type="project" value="TreeGrafter"/>
</dbReference>
<evidence type="ECO:0000256" key="14">
    <source>
        <dbReference type="ARBA" id="ARBA00023128"/>
    </source>
</evidence>
<comment type="function">
    <text evidence="17">Core subunit of the mitochondrial membrane respiratory chain NADH dehydrogenase (Complex I) which catalyzes electron transfer from NADH through the respiratory chain, using ubiquinone as an electron acceptor. Essential for the catalytic activity and assembly of complex I.</text>
</comment>
<evidence type="ECO:0000259" key="19">
    <source>
        <dbReference type="Pfam" id="PF00662"/>
    </source>
</evidence>
<geneLocation type="mitochondrion" evidence="21"/>
<keyword evidence="5 17" id="KW-0813">Transport</keyword>
<dbReference type="PANTHER" id="PTHR42829">
    <property type="entry name" value="NADH-UBIQUINONE OXIDOREDUCTASE CHAIN 5"/>
    <property type="match status" value="1"/>
</dbReference>
<dbReference type="Pfam" id="PF00662">
    <property type="entry name" value="Proton_antipo_N"/>
    <property type="match status" value="1"/>
</dbReference>
<keyword evidence="10" id="KW-0249">Electron transport</keyword>
<evidence type="ECO:0000256" key="17">
    <source>
        <dbReference type="RuleBase" id="RU003404"/>
    </source>
</evidence>
<feature type="transmembrane region" description="Helical" evidence="17">
    <location>
        <begin position="149"/>
        <end position="173"/>
    </location>
</feature>
<evidence type="ECO:0000256" key="4">
    <source>
        <dbReference type="ARBA" id="ARBA00021096"/>
    </source>
</evidence>
<feature type="transmembrane region" description="Helical" evidence="17">
    <location>
        <begin position="371"/>
        <end position="392"/>
    </location>
</feature>
<dbReference type="GO" id="GO:0015990">
    <property type="term" value="P:electron transport coupled proton transport"/>
    <property type="evidence" value="ECO:0007669"/>
    <property type="project" value="TreeGrafter"/>
</dbReference>
<keyword evidence="9" id="KW-1278">Translocase</keyword>
<feature type="domain" description="NADH dehydrogenase subunit 5 C-terminal" evidence="20">
    <location>
        <begin position="386"/>
        <end position="558"/>
    </location>
</feature>
<feature type="domain" description="NADH-Ubiquinone oxidoreductase (complex I) chain 5 N-terminal" evidence="19">
    <location>
        <begin position="39"/>
        <end position="87"/>
    </location>
</feature>
<evidence type="ECO:0000256" key="12">
    <source>
        <dbReference type="ARBA" id="ARBA00023027"/>
    </source>
</evidence>
<dbReference type="InterPro" id="IPR001516">
    <property type="entry name" value="Proton_antipo_N"/>
</dbReference>
<dbReference type="RefSeq" id="YP_009470518.1">
    <property type="nucleotide sequence ID" value="NC_037222.1"/>
</dbReference>
<dbReference type="PRINTS" id="PR01434">
    <property type="entry name" value="NADHDHGNASE5"/>
</dbReference>
<dbReference type="GO" id="GO:0042773">
    <property type="term" value="P:ATP synthesis coupled electron transport"/>
    <property type="evidence" value="ECO:0007669"/>
    <property type="project" value="InterPro"/>
</dbReference>
<feature type="domain" description="NADH:quinone oxidoreductase/Mrp antiporter transmembrane" evidence="18">
    <location>
        <begin position="104"/>
        <end position="377"/>
    </location>
</feature>
<evidence type="ECO:0000256" key="10">
    <source>
        <dbReference type="ARBA" id="ARBA00022982"/>
    </source>
</evidence>
<evidence type="ECO:0000256" key="13">
    <source>
        <dbReference type="ARBA" id="ARBA00023075"/>
    </source>
</evidence>
<protein>
    <recommendedName>
        <fullName evidence="4 17">NADH-ubiquinone oxidoreductase chain 5</fullName>
        <ecNumber evidence="3 17">7.1.1.2</ecNumber>
    </recommendedName>
</protein>
<keyword evidence="14 17" id="KW-0496">Mitochondrion</keyword>
<dbReference type="CTD" id="4540"/>
<keyword evidence="8" id="KW-0999">Mitochondrion inner membrane</keyword>
<feature type="transmembrane region" description="Helical" evidence="17">
    <location>
        <begin position="237"/>
        <end position="258"/>
    </location>
</feature>
<dbReference type="InterPro" id="IPR010934">
    <property type="entry name" value="NADH_DH_su5_C"/>
</dbReference>
<evidence type="ECO:0000256" key="1">
    <source>
        <dbReference type="ARBA" id="ARBA00003257"/>
    </source>
</evidence>
<reference evidence="21" key="1">
    <citation type="journal article" date="2017" name="Mitochondrial DNA Part B Resour">
        <title>The complete mitochondrial genome of the scorpion Centruroides vittatus (Arachnida: Scorpiones).</title>
        <authorList>
            <person name="Rhoads D.D."/>
            <person name="Pummill J.F."/>
        </authorList>
    </citation>
    <scope>NUCLEOTIDE SEQUENCE</scope>
</reference>
<comment type="similarity">
    <text evidence="17">Belongs to the complex I subunit 5 family.</text>
</comment>
<organism evidence="21">
    <name type="scientific">Centruroides vittatus</name>
    <name type="common">Striped bark scorpion</name>
    <dbReference type="NCBI Taxonomy" id="120091"/>
    <lineage>
        <taxon>Eukaryota</taxon>
        <taxon>Metazoa</taxon>
        <taxon>Ecdysozoa</taxon>
        <taxon>Arthropoda</taxon>
        <taxon>Chelicerata</taxon>
        <taxon>Arachnida</taxon>
        <taxon>Scorpiones</taxon>
        <taxon>Buthida</taxon>
        <taxon>Buthoidea</taxon>
        <taxon>Buthidae</taxon>
        <taxon>Centruroides</taxon>
    </lineage>
</organism>
<evidence type="ECO:0000256" key="16">
    <source>
        <dbReference type="ARBA" id="ARBA00049551"/>
    </source>
</evidence>
<evidence type="ECO:0000256" key="7">
    <source>
        <dbReference type="ARBA" id="ARBA00022692"/>
    </source>
</evidence>
<keyword evidence="12 17" id="KW-0520">NAD</keyword>
<feature type="transmembrane region" description="Helical" evidence="17">
    <location>
        <begin position="179"/>
        <end position="199"/>
    </location>
</feature>
<evidence type="ECO:0000256" key="15">
    <source>
        <dbReference type="ARBA" id="ARBA00023136"/>
    </source>
</evidence>
<dbReference type="EC" id="7.1.1.2" evidence="3 17"/>
<keyword evidence="7 17" id="KW-0812">Transmembrane</keyword>
<dbReference type="GO" id="GO:0008137">
    <property type="term" value="F:NADH dehydrogenase (ubiquinone) activity"/>
    <property type="evidence" value="ECO:0007669"/>
    <property type="project" value="UniProtKB-EC"/>
</dbReference>
<feature type="transmembrane region" description="Helical" evidence="17">
    <location>
        <begin position="265"/>
        <end position="283"/>
    </location>
</feature>
<evidence type="ECO:0000256" key="3">
    <source>
        <dbReference type="ARBA" id="ARBA00012944"/>
    </source>
</evidence>
<feature type="transmembrane region" description="Helical" evidence="17">
    <location>
        <begin position="85"/>
        <end position="104"/>
    </location>
</feature>
<comment type="catalytic activity">
    <reaction evidence="16 17">
        <text>a ubiquinone + NADH + 5 H(+)(in) = a ubiquinol + NAD(+) + 4 H(+)(out)</text>
        <dbReference type="Rhea" id="RHEA:29091"/>
        <dbReference type="Rhea" id="RHEA-COMP:9565"/>
        <dbReference type="Rhea" id="RHEA-COMP:9566"/>
        <dbReference type="ChEBI" id="CHEBI:15378"/>
        <dbReference type="ChEBI" id="CHEBI:16389"/>
        <dbReference type="ChEBI" id="CHEBI:17976"/>
        <dbReference type="ChEBI" id="CHEBI:57540"/>
        <dbReference type="ChEBI" id="CHEBI:57945"/>
        <dbReference type="EC" id="7.1.1.2"/>
    </reaction>
</comment>
<dbReference type="AlphaFoldDB" id="A0A343UQH1"/>
<dbReference type="InterPro" id="IPR001750">
    <property type="entry name" value="ND/Mrp_TM"/>
</dbReference>
<feature type="transmembrane region" description="Helical" evidence="17">
    <location>
        <begin position="446"/>
        <end position="467"/>
    </location>
</feature>
<proteinExistence type="inferred from homology"/>
<dbReference type="EMBL" id="MF975702">
    <property type="protein sequence ID" value="AVF96946.1"/>
    <property type="molecule type" value="Genomic_DNA"/>
</dbReference>
<feature type="transmembrane region" description="Helical" evidence="17">
    <location>
        <begin position="541"/>
        <end position="559"/>
    </location>
</feature>
<keyword evidence="15 17" id="KW-0472">Membrane</keyword>
<feature type="transmembrane region" description="Helical" evidence="17">
    <location>
        <begin position="413"/>
        <end position="434"/>
    </location>
</feature>